<accession>A0ACC0AVR8</accession>
<sequence>MLKKTSFFHKSFISIAILFLLRFGYCQRNSFVKRRGTRFVLKGRPLYLNGFNAYWLMLMASDPSTRMKVTDTFEQASQCGMNLARTWAFSDGVDYKPLQISPGFYNEETFKGLDFVVSEARNYGIYLILSLVNNWKDFGGKSQYVEWAKNQGQPLQHEDDFFTNSLVKQYYKNHIKAVLTRVNTYNGIAYKDDPTIFAWELMNEPRCPSDLSGNSLQNWITEMAIHVKSIDKKHMLEIGLEGFYGEEDYNNNPNKLLFGTDFIWNNLIHQIDFATIHLYPDQWMPNSTAEAREEFVYKWLESHIEDSDLVLKKPFLLAEFGQSLRLPKDYNMTTRDSYFENIYETIYVCARNEGPCGGAIFWQAMAKGMENYDDGYEVVLEDNPNIAGIITLQSLRLESLRS</sequence>
<dbReference type="EMBL" id="CM044705">
    <property type="protein sequence ID" value="KAI5665142.1"/>
    <property type="molecule type" value="Genomic_DNA"/>
</dbReference>
<organism evidence="1 2">
    <name type="scientific">Catharanthus roseus</name>
    <name type="common">Madagascar periwinkle</name>
    <name type="synonym">Vinca rosea</name>
    <dbReference type="NCBI Taxonomy" id="4058"/>
    <lineage>
        <taxon>Eukaryota</taxon>
        <taxon>Viridiplantae</taxon>
        <taxon>Streptophyta</taxon>
        <taxon>Embryophyta</taxon>
        <taxon>Tracheophyta</taxon>
        <taxon>Spermatophyta</taxon>
        <taxon>Magnoliopsida</taxon>
        <taxon>eudicotyledons</taxon>
        <taxon>Gunneridae</taxon>
        <taxon>Pentapetalae</taxon>
        <taxon>asterids</taxon>
        <taxon>lamiids</taxon>
        <taxon>Gentianales</taxon>
        <taxon>Apocynaceae</taxon>
        <taxon>Rauvolfioideae</taxon>
        <taxon>Vinceae</taxon>
        <taxon>Catharanthinae</taxon>
        <taxon>Catharanthus</taxon>
    </lineage>
</organism>
<evidence type="ECO:0000313" key="2">
    <source>
        <dbReference type="Proteomes" id="UP001060085"/>
    </source>
</evidence>
<dbReference type="Proteomes" id="UP001060085">
    <property type="component" value="Linkage Group LG05"/>
</dbReference>
<name>A0ACC0AVR8_CATRO</name>
<keyword evidence="2" id="KW-1185">Reference proteome</keyword>
<evidence type="ECO:0000313" key="1">
    <source>
        <dbReference type="EMBL" id="KAI5665142.1"/>
    </source>
</evidence>
<comment type="caution">
    <text evidence="1">The sequence shown here is derived from an EMBL/GenBank/DDBJ whole genome shotgun (WGS) entry which is preliminary data.</text>
</comment>
<protein>
    <submittedName>
        <fullName evidence="1">Uncharacterized protein</fullName>
    </submittedName>
</protein>
<reference evidence="2" key="1">
    <citation type="journal article" date="2023" name="Nat. Plants">
        <title>Single-cell RNA sequencing provides a high-resolution roadmap for understanding the multicellular compartmentation of specialized metabolism.</title>
        <authorList>
            <person name="Sun S."/>
            <person name="Shen X."/>
            <person name="Li Y."/>
            <person name="Li Y."/>
            <person name="Wang S."/>
            <person name="Li R."/>
            <person name="Zhang H."/>
            <person name="Shen G."/>
            <person name="Guo B."/>
            <person name="Wei J."/>
            <person name="Xu J."/>
            <person name="St-Pierre B."/>
            <person name="Chen S."/>
            <person name="Sun C."/>
        </authorList>
    </citation>
    <scope>NUCLEOTIDE SEQUENCE [LARGE SCALE GENOMIC DNA]</scope>
</reference>
<gene>
    <name evidence="1" type="ORF">M9H77_24465</name>
</gene>
<proteinExistence type="predicted"/>